<protein>
    <submittedName>
        <fullName evidence="1">Uncharacterized protein</fullName>
    </submittedName>
</protein>
<comment type="caution">
    <text evidence="1">The sequence shown here is derived from an EMBL/GenBank/DDBJ whole genome shotgun (WGS) entry which is preliminary data.</text>
</comment>
<evidence type="ECO:0000313" key="1">
    <source>
        <dbReference type="EMBL" id="KAL2819436.1"/>
    </source>
</evidence>
<gene>
    <name evidence="1" type="ORF">BJX63DRAFT_10287</name>
</gene>
<reference evidence="1 2" key="1">
    <citation type="submission" date="2024-07" db="EMBL/GenBank/DDBJ databases">
        <title>Section-level genome sequencing and comparative genomics of Aspergillus sections Usti and Cavernicolus.</title>
        <authorList>
            <consortium name="Lawrence Berkeley National Laboratory"/>
            <person name="Nybo J.L."/>
            <person name="Vesth T.C."/>
            <person name="Theobald S."/>
            <person name="Frisvad J.C."/>
            <person name="Larsen T.O."/>
            <person name="Kjaerboelling I."/>
            <person name="Rothschild-Mancinelli K."/>
            <person name="Lyhne E.K."/>
            <person name="Kogle M.E."/>
            <person name="Barry K."/>
            <person name="Clum A."/>
            <person name="Na H."/>
            <person name="Ledsgaard L."/>
            <person name="Lin J."/>
            <person name="Lipzen A."/>
            <person name="Kuo A."/>
            <person name="Riley R."/>
            <person name="Mondo S."/>
            <person name="Labutti K."/>
            <person name="Haridas S."/>
            <person name="Pangalinan J."/>
            <person name="Salamov A.A."/>
            <person name="Simmons B.A."/>
            <person name="Magnuson J.K."/>
            <person name="Chen J."/>
            <person name="Drula E."/>
            <person name="Henrissat B."/>
            <person name="Wiebenga A."/>
            <person name="Lubbers R.J."/>
            <person name="Gomes A.C."/>
            <person name="Makela M.R."/>
            <person name="Stajich J."/>
            <person name="Grigoriev I.V."/>
            <person name="Mortensen U.H."/>
            <person name="De Vries R.P."/>
            <person name="Baker S.E."/>
            <person name="Andersen M.R."/>
        </authorList>
    </citation>
    <scope>NUCLEOTIDE SEQUENCE [LARGE SCALE GENOMIC DNA]</scope>
    <source>
        <strain evidence="1 2">CBS 588.65</strain>
    </source>
</reference>
<organism evidence="1 2">
    <name type="scientific">Aspergillus granulosus</name>
    <dbReference type="NCBI Taxonomy" id="176169"/>
    <lineage>
        <taxon>Eukaryota</taxon>
        <taxon>Fungi</taxon>
        <taxon>Dikarya</taxon>
        <taxon>Ascomycota</taxon>
        <taxon>Pezizomycotina</taxon>
        <taxon>Eurotiomycetes</taxon>
        <taxon>Eurotiomycetidae</taxon>
        <taxon>Eurotiales</taxon>
        <taxon>Aspergillaceae</taxon>
        <taxon>Aspergillus</taxon>
        <taxon>Aspergillus subgen. Nidulantes</taxon>
    </lineage>
</organism>
<proteinExistence type="predicted"/>
<sequence>MHPHVAGFRIEADINGVESSARGEESQCQMATQPICHPFPQHLLKLLIAPRNACLATVLSASTFGCTSNPRKETSFARPARTYEALNPTISPSATTFATTFLLGPLVEDKTSISIFLAVHEDSKPHILRDREGDTMYQPINFITGTNCRITGLMESVKWRAYLLAI</sequence>
<accession>A0ABR4HVB3</accession>
<keyword evidence="2" id="KW-1185">Reference proteome</keyword>
<name>A0ABR4HVB3_9EURO</name>
<dbReference type="EMBL" id="JBFXLT010000010">
    <property type="protein sequence ID" value="KAL2819436.1"/>
    <property type="molecule type" value="Genomic_DNA"/>
</dbReference>
<evidence type="ECO:0000313" key="2">
    <source>
        <dbReference type="Proteomes" id="UP001610334"/>
    </source>
</evidence>
<dbReference type="Proteomes" id="UP001610334">
    <property type="component" value="Unassembled WGS sequence"/>
</dbReference>